<protein>
    <submittedName>
        <fullName evidence="2">Uncharacterized protein</fullName>
    </submittedName>
</protein>
<gene>
    <name evidence="2" type="ORF">TrST_g8013</name>
</gene>
<reference evidence="3" key="1">
    <citation type="journal article" date="2023" name="Commun. Biol.">
        <title>Genome analysis of Parmales, the sister group of diatoms, reveals the evolutionary specialization of diatoms from phago-mixotrophs to photoautotrophs.</title>
        <authorList>
            <person name="Ban H."/>
            <person name="Sato S."/>
            <person name="Yoshikawa S."/>
            <person name="Yamada K."/>
            <person name="Nakamura Y."/>
            <person name="Ichinomiya M."/>
            <person name="Sato N."/>
            <person name="Blanc-Mathieu R."/>
            <person name="Endo H."/>
            <person name="Kuwata A."/>
            <person name="Ogata H."/>
        </authorList>
    </citation>
    <scope>NUCLEOTIDE SEQUENCE [LARGE SCALE GENOMIC DNA]</scope>
    <source>
        <strain evidence="3">NIES 3701</strain>
    </source>
</reference>
<dbReference type="Proteomes" id="UP001165085">
    <property type="component" value="Unassembled WGS sequence"/>
</dbReference>
<organism evidence="2 3">
    <name type="scientific">Triparma strigata</name>
    <dbReference type="NCBI Taxonomy" id="1606541"/>
    <lineage>
        <taxon>Eukaryota</taxon>
        <taxon>Sar</taxon>
        <taxon>Stramenopiles</taxon>
        <taxon>Ochrophyta</taxon>
        <taxon>Bolidophyceae</taxon>
        <taxon>Parmales</taxon>
        <taxon>Triparmaceae</taxon>
        <taxon>Triparma</taxon>
    </lineage>
</organism>
<feature type="compositionally biased region" description="Low complexity" evidence="1">
    <location>
        <begin position="632"/>
        <end position="646"/>
    </location>
</feature>
<feature type="compositionally biased region" description="Basic and acidic residues" evidence="1">
    <location>
        <begin position="420"/>
        <end position="440"/>
    </location>
</feature>
<keyword evidence="3" id="KW-1185">Reference proteome</keyword>
<sequence>MAAIITKGESKELSLPPTTADHNTNHINNPPSKNSTSSTSPPSPSLSSPPLSTFKIPRSTLTSLQTSPTTSLSTLTCGICRSHLHSSLHSTFTLTLKLSQGINDDDLECPVPKLGGDVHFLQLKEGEEFYWTVRGYNGKNIKQDLYDYFTLKDPKQSFSSELKKLESLTQSTSLSSSLTESILRFEEPEVDEGASFFKLSHVKTNMIKSYNSLLKLVIPFGCKTLKPRWLKKCLMIKDDERIMWLKSVVIAPCNKEVMRMYEILEPEYSDVFLSCYGWNYNGRDCYEKLEEKIFRFWEEEFFGKDMGEEECKEGGRGNEFVVEEVGRRLETVKENYDKNLHVLLTSCLPPGVNRLLLLQPLLKSLEDLTHLRFIYDHYLSNAETYFCGGRKGGERRLLGLLGVRLWEKVEEWEGESEAERKAEELERELEREMEEPLDKKTSKKNSKKKRKKAQAQEEKRLKREAEEASEREKLEKELQAEQDRKRIQEEKKKKEEETRRLKAESEQKKWEETQRKEEEESSRKALELAKIASERQAADELERRKKEEEEEETAIELAKIASSRQAVSELERRKKEDKAIELAKIKSERQAVSERRRRKKEEKPIQIPKMIKNERPTSSSPPKKTDTPPSPTTSTLTTSSSTPQSSRNEMLLVRVAEIESYLVEKFNVCIFEQLKNKQDCAFIL</sequence>
<comment type="caution">
    <text evidence="2">The sequence shown here is derived from an EMBL/GenBank/DDBJ whole genome shotgun (WGS) entry which is preliminary data.</text>
</comment>
<feature type="compositionally biased region" description="Basic and acidic residues" evidence="1">
    <location>
        <begin position="454"/>
        <end position="547"/>
    </location>
</feature>
<dbReference type="EMBL" id="BRXY01000278">
    <property type="protein sequence ID" value="GMH83059.1"/>
    <property type="molecule type" value="Genomic_DNA"/>
</dbReference>
<feature type="region of interest" description="Disordered" evidence="1">
    <location>
        <begin position="420"/>
        <end position="648"/>
    </location>
</feature>
<evidence type="ECO:0000313" key="2">
    <source>
        <dbReference type="EMBL" id="GMH83059.1"/>
    </source>
</evidence>
<proteinExistence type="predicted"/>
<feature type="compositionally biased region" description="Basic and acidic residues" evidence="1">
    <location>
        <begin position="569"/>
        <end position="594"/>
    </location>
</feature>
<feature type="compositionally biased region" description="Polar residues" evidence="1">
    <location>
        <begin position="16"/>
        <end position="27"/>
    </location>
</feature>
<dbReference type="AlphaFoldDB" id="A0A9W7EJC2"/>
<feature type="compositionally biased region" description="Basic residues" evidence="1">
    <location>
        <begin position="441"/>
        <end position="453"/>
    </location>
</feature>
<evidence type="ECO:0000313" key="3">
    <source>
        <dbReference type="Proteomes" id="UP001165085"/>
    </source>
</evidence>
<feature type="compositionally biased region" description="Low complexity" evidence="1">
    <location>
        <begin position="28"/>
        <end position="52"/>
    </location>
</feature>
<evidence type="ECO:0000256" key="1">
    <source>
        <dbReference type="SAM" id="MobiDB-lite"/>
    </source>
</evidence>
<dbReference type="OrthoDB" id="10680264at2759"/>
<feature type="region of interest" description="Disordered" evidence="1">
    <location>
        <begin position="1"/>
        <end position="52"/>
    </location>
</feature>
<accession>A0A9W7EJC2</accession>
<name>A0A9W7EJC2_9STRA</name>